<comment type="similarity">
    <text evidence="2">Belongs to the EamA transporter family.</text>
</comment>
<dbReference type="GO" id="GO:0016020">
    <property type="term" value="C:membrane"/>
    <property type="evidence" value="ECO:0007669"/>
    <property type="project" value="UniProtKB-SubCell"/>
</dbReference>
<evidence type="ECO:0000259" key="7">
    <source>
        <dbReference type="Pfam" id="PF00892"/>
    </source>
</evidence>
<name>A0A6J4JU20_9BACT</name>
<dbReference type="Pfam" id="PF00892">
    <property type="entry name" value="EamA"/>
    <property type="match status" value="2"/>
</dbReference>
<evidence type="ECO:0000256" key="4">
    <source>
        <dbReference type="ARBA" id="ARBA00022989"/>
    </source>
</evidence>
<dbReference type="EMBL" id="CADCTJ010001185">
    <property type="protein sequence ID" value="CAA9287624.1"/>
    <property type="molecule type" value="Genomic_DNA"/>
</dbReference>
<feature type="transmembrane region" description="Helical" evidence="6">
    <location>
        <begin position="288"/>
        <end position="307"/>
    </location>
</feature>
<evidence type="ECO:0000256" key="5">
    <source>
        <dbReference type="ARBA" id="ARBA00023136"/>
    </source>
</evidence>
<feature type="transmembrane region" description="Helical" evidence="6">
    <location>
        <begin position="104"/>
        <end position="126"/>
    </location>
</feature>
<dbReference type="InterPro" id="IPR000620">
    <property type="entry name" value="EamA_dom"/>
</dbReference>
<feature type="transmembrane region" description="Helical" evidence="6">
    <location>
        <begin position="132"/>
        <end position="154"/>
    </location>
</feature>
<dbReference type="PANTHER" id="PTHR32322:SF2">
    <property type="entry name" value="EAMA DOMAIN-CONTAINING PROTEIN"/>
    <property type="match status" value="1"/>
</dbReference>
<gene>
    <name evidence="8" type="ORF">AVDCRST_MAG95-3772</name>
</gene>
<keyword evidence="5 6" id="KW-0472">Membrane</keyword>
<evidence type="ECO:0000256" key="3">
    <source>
        <dbReference type="ARBA" id="ARBA00022692"/>
    </source>
</evidence>
<dbReference type="InterPro" id="IPR050638">
    <property type="entry name" value="AA-Vitamin_Transporters"/>
</dbReference>
<sequence>MFIFDREKLLKNRICQLNKPNFAGSSIKTFFMDATNTVTPPSRAKIYLAFAAVYLIWGSTYLAIRFTIETMPPLFMSGTRFLLAGLILYLIAKMQGVANPTRAELKTSGVLAVFLVLFGNGAVAWAEQTVPSGIASLLIATVPLWITLLGTLLFHKPRPEIKTVIGLFLGLLGIVTLIGPQNLMGQGKLDVMGLLVIVFSTVSWAFGSLYGARNKNAAAPVMSTAMQMLIGGILQLLAGSLLGEYTQLNPAAFSAKSLWAFGYLVIFGSLIGFSSYSWLIRVAPPSRVATYAYVNPLVAVLLGWLFGGEAVTWQMLLAGLLILPAVVLILQANAGKTDKAEKPTAVPIKEKQPS</sequence>
<feature type="transmembrane region" description="Helical" evidence="6">
    <location>
        <begin position="217"/>
        <end position="238"/>
    </location>
</feature>
<feature type="transmembrane region" description="Helical" evidence="6">
    <location>
        <begin position="74"/>
        <end position="92"/>
    </location>
</feature>
<dbReference type="PANTHER" id="PTHR32322">
    <property type="entry name" value="INNER MEMBRANE TRANSPORTER"/>
    <property type="match status" value="1"/>
</dbReference>
<evidence type="ECO:0000256" key="1">
    <source>
        <dbReference type="ARBA" id="ARBA00004141"/>
    </source>
</evidence>
<feature type="transmembrane region" description="Helical" evidence="6">
    <location>
        <begin position="161"/>
        <end position="179"/>
    </location>
</feature>
<organism evidence="8">
    <name type="scientific">uncultured Adhaeribacter sp</name>
    <dbReference type="NCBI Taxonomy" id="448109"/>
    <lineage>
        <taxon>Bacteria</taxon>
        <taxon>Pseudomonadati</taxon>
        <taxon>Bacteroidota</taxon>
        <taxon>Cytophagia</taxon>
        <taxon>Cytophagales</taxon>
        <taxon>Hymenobacteraceae</taxon>
        <taxon>Adhaeribacter</taxon>
        <taxon>environmental samples</taxon>
    </lineage>
</organism>
<keyword evidence="4 6" id="KW-1133">Transmembrane helix</keyword>
<protein>
    <submittedName>
        <fullName evidence="8">Permease of the drug/metabolite transporter (DMT) superfamily</fullName>
    </submittedName>
</protein>
<feature type="transmembrane region" description="Helical" evidence="6">
    <location>
        <begin position="313"/>
        <end position="332"/>
    </location>
</feature>
<feature type="transmembrane region" description="Helical" evidence="6">
    <location>
        <begin position="46"/>
        <end position="68"/>
    </location>
</feature>
<feature type="transmembrane region" description="Helical" evidence="6">
    <location>
        <begin position="191"/>
        <end position="210"/>
    </location>
</feature>
<feature type="domain" description="EamA" evidence="7">
    <location>
        <begin position="192"/>
        <end position="330"/>
    </location>
</feature>
<keyword evidence="3 6" id="KW-0812">Transmembrane</keyword>
<dbReference type="InterPro" id="IPR037185">
    <property type="entry name" value="EmrE-like"/>
</dbReference>
<evidence type="ECO:0000313" key="8">
    <source>
        <dbReference type="EMBL" id="CAA9287624.1"/>
    </source>
</evidence>
<accession>A0A6J4JU20</accession>
<dbReference type="SUPFAM" id="SSF103481">
    <property type="entry name" value="Multidrug resistance efflux transporter EmrE"/>
    <property type="match status" value="2"/>
</dbReference>
<dbReference type="AlphaFoldDB" id="A0A6J4JU20"/>
<reference evidence="8" key="1">
    <citation type="submission" date="2020-02" db="EMBL/GenBank/DDBJ databases">
        <authorList>
            <person name="Meier V. D."/>
        </authorList>
    </citation>
    <scope>NUCLEOTIDE SEQUENCE</scope>
    <source>
        <strain evidence="8">AVDCRST_MAG95</strain>
    </source>
</reference>
<feature type="transmembrane region" description="Helical" evidence="6">
    <location>
        <begin position="258"/>
        <end position="276"/>
    </location>
</feature>
<feature type="domain" description="EamA" evidence="7">
    <location>
        <begin position="46"/>
        <end position="177"/>
    </location>
</feature>
<proteinExistence type="inferred from homology"/>
<comment type="subcellular location">
    <subcellularLocation>
        <location evidence="1">Membrane</location>
        <topology evidence="1">Multi-pass membrane protein</topology>
    </subcellularLocation>
</comment>
<evidence type="ECO:0000256" key="2">
    <source>
        <dbReference type="ARBA" id="ARBA00007362"/>
    </source>
</evidence>
<evidence type="ECO:0000256" key="6">
    <source>
        <dbReference type="SAM" id="Phobius"/>
    </source>
</evidence>